<dbReference type="GO" id="GO:0009851">
    <property type="term" value="P:auxin biosynthetic process"/>
    <property type="evidence" value="ECO:0007669"/>
    <property type="project" value="UniProtKB-KW"/>
</dbReference>
<protein>
    <recommendedName>
        <fullName evidence="4">Tryptophan 2-monooxygenase</fullName>
        <ecNumber evidence="3">1.13.12.3</ecNumber>
    </recommendedName>
</protein>
<dbReference type="PANTHER" id="PTHR10742:SF410">
    <property type="entry name" value="LYSINE-SPECIFIC HISTONE DEMETHYLASE 2"/>
    <property type="match status" value="1"/>
</dbReference>
<dbReference type="RefSeq" id="WP_090750725.1">
    <property type="nucleotide sequence ID" value="NZ_CZQA01000011.1"/>
</dbReference>
<dbReference type="GO" id="GO:0050361">
    <property type="term" value="F:tryptophan 2-monooxygenase activity"/>
    <property type="evidence" value="ECO:0007669"/>
    <property type="project" value="UniProtKB-EC"/>
</dbReference>
<dbReference type="STRING" id="1742972.COMA1_50029"/>
<dbReference type="Gene3D" id="3.50.50.60">
    <property type="entry name" value="FAD/NAD(P)-binding domain"/>
    <property type="match status" value="1"/>
</dbReference>
<evidence type="ECO:0000256" key="3">
    <source>
        <dbReference type="ARBA" id="ARBA00012535"/>
    </source>
</evidence>
<evidence type="ECO:0000256" key="6">
    <source>
        <dbReference type="ARBA" id="ARBA00047321"/>
    </source>
</evidence>
<dbReference type="Pfam" id="PF01593">
    <property type="entry name" value="Amino_oxidase"/>
    <property type="match status" value="1"/>
</dbReference>
<gene>
    <name evidence="8" type="ORF">COMA1_50029</name>
</gene>
<dbReference type="InterPro" id="IPR006311">
    <property type="entry name" value="TAT_signal"/>
</dbReference>
<dbReference type="InterPro" id="IPR002937">
    <property type="entry name" value="Amino_oxidase"/>
</dbReference>
<dbReference type="Proteomes" id="UP000199032">
    <property type="component" value="Unassembled WGS sequence"/>
</dbReference>
<dbReference type="PANTHER" id="PTHR10742">
    <property type="entry name" value="FLAVIN MONOAMINE OXIDASE"/>
    <property type="match status" value="1"/>
</dbReference>
<dbReference type="OrthoDB" id="25353at2"/>
<evidence type="ECO:0000256" key="1">
    <source>
        <dbReference type="ARBA" id="ARBA00004814"/>
    </source>
</evidence>
<dbReference type="Gene3D" id="1.10.405.10">
    <property type="entry name" value="Guanine Nucleotide Dissociation Inhibitor, domain 1"/>
    <property type="match status" value="1"/>
</dbReference>
<reference evidence="8 9" key="1">
    <citation type="submission" date="2015-10" db="EMBL/GenBank/DDBJ databases">
        <authorList>
            <person name="Gilbert D.G."/>
        </authorList>
    </citation>
    <scope>NUCLEOTIDE SEQUENCE [LARGE SCALE GENOMIC DNA]</scope>
    <source>
        <strain evidence="8">COMA1</strain>
    </source>
</reference>
<keyword evidence="5" id="KW-0073">Auxin biosynthesis</keyword>
<sequence length="549" mass="59387">MFRTPSFRSLVRLTTAAFLAERRHCSAVDALGAIQEWLPRRAAHSISRRDFLLSAGTTSVALALGAMPGLPRCAAAAKPSPSSLSVGIVGAGLAGLACADALKSGGVQATIYEAANRAGGRCWTLRGYFPGQVVERGGELIDTLHKTMLSYAKRFRLSLEDMNKEPGEVFYHFYGQRYSEAAVVAEFRDFISVMRIDLNHLSRKVTATSHTMDDVALDRISLLAYLEGENGAGVSAGPLAKAAIVAAYEAEYGLTADEQSCLTFLLFIHADQRSHFTPFGVFSDERYHLVDGNDRITEGLTRELSGQIVYGSRLMRVRQLSDERIELTVQQDSRTVTFSHDVAVLAIPFTTLRQVNLDAGLGLPPAQRAAIQGLGYGTNAKMMIGFSSRPWHTLGSNGTAYADLLNVQTTWETNPTLGSDNRGILTDYSSGPRGAGLDPGAVQTNAAQFLQDLNRVYPGTLGAASKDRQGQYRAHLEHWPSNPLMKGSYTCYRPGQFTTMAGLEGLPAGNLLFAGEHTNSFYEWQGFMEGAALSGIAAAQSILTTAKPR</sequence>
<accession>A0A0S4LLC2</accession>
<dbReference type="EC" id="1.13.12.3" evidence="3"/>
<dbReference type="EMBL" id="CZQA01000011">
    <property type="protein sequence ID" value="CUS38293.1"/>
    <property type="molecule type" value="Genomic_DNA"/>
</dbReference>
<dbReference type="SUPFAM" id="SSF54373">
    <property type="entry name" value="FAD-linked reductases, C-terminal domain"/>
    <property type="match status" value="1"/>
</dbReference>
<evidence type="ECO:0000313" key="9">
    <source>
        <dbReference type="Proteomes" id="UP000199032"/>
    </source>
</evidence>
<dbReference type="Gene3D" id="3.90.660.10">
    <property type="match status" value="1"/>
</dbReference>
<comment type="catalytic activity">
    <reaction evidence="6">
        <text>L-tryptophan + O2 = indole-3-acetamide + CO2 + H2O</text>
        <dbReference type="Rhea" id="RHEA:16165"/>
        <dbReference type="ChEBI" id="CHEBI:15377"/>
        <dbReference type="ChEBI" id="CHEBI:15379"/>
        <dbReference type="ChEBI" id="CHEBI:16031"/>
        <dbReference type="ChEBI" id="CHEBI:16526"/>
        <dbReference type="ChEBI" id="CHEBI:57912"/>
        <dbReference type="EC" id="1.13.12.3"/>
    </reaction>
</comment>
<comment type="similarity">
    <text evidence="2">Belongs to the tryptophan 2-monooxygenase family.</text>
</comment>
<keyword evidence="9" id="KW-1185">Reference proteome</keyword>
<dbReference type="SUPFAM" id="SSF51905">
    <property type="entry name" value="FAD/NAD(P)-binding domain"/>
    <property type="match status" value="1"/>
</dbReference>
<dbReference type="InterPro" id="IPR036188">
    <property type="entry name" value="FAD/NAD-bd_sf"/>
</dbReference>
<dbReference type="InterPro" id="IPR050281">
    <property type="entry name" value="Flavin_monoamine_oxidase"/>
</dbReference>
<feature type="domain" description="Amine oxidase" evidence="7">
    <location>
        <begin position="93"/>
        <end position="543"/>
    </location>
</feature>
<dbReference type="PRINTS" id="PR00419">
    <property type="entry name" value="ADXRDTASE"/>
</dbReference>
<dbReference type="AlphaFoldDB" id="A0A0S4LLC2"/>
<evidence type="ECO:0000256" key="4">
    <source>
        <dbReference type="ARBA" id="ARBA00017871"/>
    </source>
</evidence>
<organism evidence="8 9">
    <name type="scientific">Candidatus Nitrospira nitrosa</name>
    <dbReference type="NCBI Taxonomy" id="1742972"/>
    <lineage>
        <taxon>Bacteria</taxon>
        <taxon>Pseudomonadati</taxon>
        <taxon>Nitrospirota</taxon>
        <taxon>Nitrospiria</taxon>
        <taxon>Nitrospirales</taxon>
        <taxon>Nitrospiraceae</taxon>
        <taxon>Nitrospira</taxon>
    </lineage>
</organism>
<name>A0A0S4LLC2_9BACT</name>
<evidence type="ECO:0000256" key="2">
    <source>
        <dbReference type="ARBA" id="ARBA00005833"/>
    </source>
</evidence>
<dbReference type="PROSITE" id="PS51318">
    <property type="entry name" value="TAT"/>
    <property type="match status" value="1"/>
</dbReference>
<evidence type="ECO:0000256" key="5">
    <source>
        <dbReference type="ARBA" id="ARBA00023070"/>
    </source>
</evidence>
<evidence type="ECO:0000313" key="8">
    <source>
        <dbReference type="EMBL" id="CUS38293.1"/>
    </source>
</evidence>
<proteinExistence type="inferred from homology"/>
<evidence type="ECO:0000259" key="7">
    <source>
        <dbReference type="Pfam" id="PF01593"/>
    </source>
</evidence>
<comment type="pathway">
    <text evidence="1">Plant hormone metabolism; auxin biosynthesis.</text>
</comment>